<sequence>MTCGKDFPADGLAAMGIALWLYHHATFEIV</sequence>
<reference evidence="2" key="1">
    <citation type="submission" date="2016-10" db="EMBL/GenBank/DDBJ databases">
        <authorList>
            <person name="Varghese N."/>
            <person name="Submissions S."/>
        </authorList>
    </citation>
    <scope>NUCLEOTIDE SEQUENCE [LARGE SCALE GENOMIC DNA]</scope>
    <source>
        <strain evidence="2">JCM 2783</strain>
    </source>
</reference>
<proteinExistence type="predicted"/>
<evidence type="ECO:0000313" key="2">
    <source>
        <dbReference type="Proteomes" id="UP000243950"/>
    </source>
</evidence>
<protein>
    <submittedName>
        <fullName evidence="1">Uncharacterized protein</fullName>
    </submittedName>
</protein>
<dbReference type="EMBL" id="FOMO01000003">
    <property type="protein sequence ID" value="SFD70430.1"/>
    <property type="molecule type" value="Genomic_DNA"/>
</dbReference>
<dbReference type="AlphaFoldDB" id="A0A1I1UR19"/>
<evidence type="ECO:0000313" key="1">
    <source>
        <dbReference type="EMBL" id="SFD70430.1"/>
    </source>
</evidence>
<gene>
    <name evidence="1" type="ORF">SAMN05216372_103366</name>
</gene>
<dbReference type="Proteomes" id="UP000243950">
    <property type="component" value="Unassembled WGS sequence"/>
</dbReference>
<accession>A0A1I1UR19</accession>
<organism evidence="1 2">
    <name type="scientific">Pseudomonas straminea</name>
    <dbReference type="NCBI Taxonomy" id="47882"/>
    <lineage>
        <taxon>Bacteria</taxon>
        <taxon>Pseudomonadati</taxon>
        <taxon>Pseudomonadota</taxon>
        <taxon>Gammaproteobacteria</taxon>
        <taxon>Pseudomonadales</taxon>
        <taxon>Pseudomonadaceae</taxon>
        <taxon>Phytopseudomonas</taxon>
    </lineage>
</organism>
<keyword evidence="2" id="KW-1185">Reference proteome</keyword>
<name>A0A1I1UR19_PSEOC</name>